<dbReference type="Gene3D" id="1.10.10.60">
    <property type="entry name" value="Homeodomain-like"/>
    <property type="match status" value="1"/>
</dbReference>
<name>A0A7G6TTQ4_9BRAD</name>
<dbReference type="InterPro" id="IPR009057">
    <property type="entry name" value="Homeodomain-like_sf"/>
</dbReference>
<dbReference type="SUPFAM" id="SSF46689">
    <property type="entry name" value="Homeodomain-like"/>
    <property type="match status" value="1"/>
</dbReference>
<accession>A0A7G6TTQ4</accession>
<evidence type="ECO:0000313" key="4">
    <source>
        <dbReference type="Proteomes" id="UP000515291"/>
    </source>
</evidence>
<feature type="region of interest" description="Disordered" evidence="1">
    <location>
        <begin position="1"/>
        <end position="28"/>
    </location>
</feature>
<dbReference type="AlphaFoldDB" id="A0A7G6TTQ4"/>
<evidence type="ECO:0000256" key="1">
    <source>
        <dbReference type="SAM" id="MobiDB-lite"/>
    </source>
</evidence>
<gene>
    <name evidence="3" type="ORF">HB776_01950</name>
</gene>
<evidence type="ECO:0000259" key="2">
    <source>
        <dbReference type="Pfam" id="PF02954"/>
    </source>
</evidence>
<proteinExistence type="predicted"/>
<sequence>MIQESLYESLRRPRDDSPAEMDMFAPSSDPSEVVTMLIGATVHEVERELMLQTLARCDGNRTHAARVLGVSVRTMRNKIKQYSADGADVPAHG</sequence>
<dbReference type="Pfam" id="PF02954">
    <property type="entry name" value="HTH_8"/>
    <property type="match status" value="1"/>
</dbReference>
<reference evidence="4" key="1">
    <citation type="journal article" date="2020" name="Mol. Plant Microbe">
        <title>Rhizobial microsymbionts of the narrowly endemic Oxytropis species growing in Kamchatka are characterized by significant genetic diversity and possess a set of genes that are associated with T3SS and T6SS secretion systems and can affect the development of symbiosis.</title>
        <authorList>
            <person name="Safronova V."/>
            <person name="Guro P."/>
            <person name="Sazanova A."/>
            <person name="Kuznetsova I."/>
            <person name="Belimov A."/>
            <person name="Yakubov V."/>
            <person name="Chirak E."/>
            <person name="Afonin A."/>
            <person name="Gogolev Y."/>
            <person name="Andronov E."/>
            <person name="Tikhonovich I."/>
        </authorList>
    </citation>
    <scope>NUCLEOTIDE SEQUENCE [LARGE SCALE GENOMIC DNA]</scope>
    <source>
        <strain evidence="4">581</strain>
    </source>
</reference>
<feature type="domain" description="DNA binding HTH" evidence="2">
    <location>
        <begin position="42"/>
        <end position="82"/>
    </location>
</feature>
<dbReference type="PRINTS" id="PR01590">
    <property type="entry name" value="HTHFIS"/>
</dbReference>
<dbReference type="KEGG" id="trb:HB776_01950"/>
<dbReference type="Proteomes" id="UP000515291">
    <property type="component" value="Chromosome"/>
</dbReference>
<dbReference type="EMBL" id="CP050292">
    <property type="protein sequence ID" value="QND70136.1"/>
    <property type="molecule type" value="Genomic_DNA"/>
</dbReference>
<evidence type="ECO:0000313" key="3">
    <source>
        <dbReference type="EMBL" id="QND70136.1"/>
    </source>
</evidence>
<protein>
    <submittedName>
        <fullName evidence="3">Fis family transcriptional regulator</fullName>
    </submittedName>
</protein>
<dbReference type="InterPro" id="IPR002197">
    <property type="entry name" value="HTH_Fis"/>
</dbReference>
<dbReference type="GO" id="GO:0043565">
    <property type="term" value="F:sequence-specific DNA binding"/>
    <property type="evidence" value="ECO:0007669"/>
    <property type="project" value="InterPro"/>
</dbReference>
<organism evidence="3 4">
    <name type="scientific">Tardiphaga robiniae</name>
    <dbReference type="NCBI Taxonomy" id="943830"/>
    <lineage>
        <taxon>Bacteria</taxon>
        <taxon>Pseudomonadati</taxon>
        <taxon>Pseudomonadota</taxon>
        <taxon>Alphaproteobacteria</taxon>
        <taxon>Hyphomicrobiales</taxon>
        <taxon>Nitrobacteraceae</taxon>
        <taxon>Tardiphaga</taxon>
    </lineage>
</organism>